<protein>
    <submittedName>
        <fullName evidence="1">Uncharacterized protein</fullName>
    </submittedName>
</protein>
<sequence length="41" mass="4666">MHLCCQSTSACELIILPDIEMETRGRPETKSGYLPRLRGFL</sequence>
<evidence type="ECO:0000313" key="1">
    <source>
        <dbReference type="EMBL" id="KUG17508.1"/>
    </source>
</evidence>
<name>A0A0W8F9D2_9ZZZZ</name>
<dbReference type="AlphaFoldDB" id="A0A0W8F9D2"/>
<reference evidence="1" key="1">
    <citation type="journal article" date="2015" name="Proc. Natl. Acad. Sci. U.S.A.">
        <title>Networks of energetic and metabolic interactions define dynamics in microbial communities.</title>
        <authorList>
            <person name="Embree M."/>
            <person name="Liu J.K."/>
            <person name="Al-Bassam M.M."/>
            <person name="Zengler K."/>
        </authorList>
    </citation>
    <scope>NUCLEOTIDE SEQUENCE</scope>
</reference>
<proteinExistence type="predicted"/>
<comment type="caution">
    <text evidence="1">The sequence shown here is derived from an EMBL/GenBank/DDBJ whole genome shotgun (WGS) entry which is preliminary data.</text>
</comment>
<dbReference type="EMBL" id="LNQE01001436">
    <property type="protein sequence ID" value="KUG17508.1"/>
    <property type="molecule type" value="Genomic_DNA"/>
</dbReference>
<gene>
    <name evidence="1" type="ORF">ASZ90_012779</name>
</gene>
<accession>A0A0W8F9D2</accession>
<organism evidence="1">
    <name type="scientific">hydrocarbon metagenome</name>
    <dbReference type="NCBI Taxonomy" id="938273"/>
    <lineage>
        <taxon>unclassified sequences</taxon>
        <taxon>metagenomes</taxon>
        <taxon>ecological metagenomes</taxon>
    </lineage>
</organism>